<feature type="non-terminal residue" evidence="2">
    <location>
        <position position="95"/>
    </location>
</feature>
<comment type="caution">
    <text evidence="2">The sequence shown here is derived from an EMBL/GenBank/DDBJ whole genome shotgun (WGS) entry which is preliminary data.</text>
</comment>
<dbReference type="InterPro" id="IPR042099">
    <property type="entry name" value="ANL_N_sf"/>
</dbReference>
<dbReference type="GO" id="GO:0031177">
    <property type="term" value="F:phosphopantetheine binding"/>
    <property type="evidence" value="ECO:0007669"/>
    <property type="project" value="TreeGrafter"/>
</dbReference>
<dbReference type="PRINTS" id="PR00154">
    <property type="entry name" value="AMPBINDING"/>
</dbReference>
<evidence type="ECO:0000259" key="1">
    <source>
        <dbReference type="Pfam" id="PF00501"/>
    </source>
</evidence>
<reference evidence="2 3" key="1">
    <citation type="submission" date="2017-07" db="EMBL/GenBank/DDBJ databases">
        <title>Invasive disease caused simultaneously by more than one serotype of Streptococcus pneumoniae, South Africa.</title>
        <authorList>
            <person name="Ndlangisa K."/>
            <person name="Du Plessis M."/>
            <person name="Von Gottberg A."/>
        </authorList>
    </citation>
    <scope>NUCLEOTIDE SEQUENCE [LARGE SCALE GENOMIC DNA]</scope>
    <source>
        <strain evidence="2 3">8227-15B</strain>
    </source>
</reference>
<dbReference type="PANTHER" id="PTHR45527:SF1">
    <property type="entry name" value="FATTY ACID SYNTHASE"/>
    <property type="match status" value="1"/>
</dbReference>
<proteinExistence type="predicted"/>
<dbReference type="RefSeq" id="WP_146657592.1">
    <property type="nucleotide sequence ID" value="NZ_NNBW01000597.1"/>
</dbReference>
<sequence length="95" mass="10270">LLDKSPDLIVTALGVVKSGAVYVPVDPSYPQDRLDFILADCDAKLVLRTPVRELAGYRSDDPTDADRIRPLRPDNTAYLIYTSGTTGLPKGVAVP</sequence>
<feature type="non-terminal residue" evidence="2">
    <location>
        <position position="1"/>
    </location>
</feature>
<dbReference type="InterPro" id="IPR000873">
    <property type="entry name" value="AMP-dep_synth/lig_dom"/>
</dbReference>
<dbReference type="GO" id="GO:0043041">
    <property type="term" value="P:amino acid activation for nonribosomal peptide biosynthetic process"/>
    <property type="evidence" value="ECO:0007669"/>
    <property type="project" value="TreeGrafter"/>
</dbReference>
<protein>
    <recommendedName>
        <fullName evidence="1">AMP-dependent synthetase/ligase domain-containing protein</fullName>
    </recommendedName>
</protein>
<name>A0AA44MPC5_STREE</name>
<gene>
    <name evidence="2" type="ORF">A5N45_13425</name>
</gene>
<dbReference type="GO" id="GO:0005829">
    <property type="term" value="C:cytosol"/>
    <property type="evidence" value="ECO:0007669"/>
    <property type="project" value="TreeGrafter"/>
</dbReference>
<dbReference type="InterPro" id="IPR020845">
    <property type="entry name" value="AMP-binding_CS"/>
</dbReference>
<dbReference type="EMBL" id="NNBW01000597">
    <property type="protein sequence ID" value="OYL17938.1"/>
    <property type="molecule type" value="Genomic_DNA"/>
</dbReference>
<dbReference type="Pfam" id="PF00501">
    <property type="entry name" value="AMP-binding"/>
    <property type="match status" value="1"/>
</dbReference>
<accession>A0AA44MPC5</accession>
<dbReference type="PROSITE" id="PS00455">
    <property type="entry name" value="AMP_BINDING"/>
    <property type="match status" value="1"/>
</dbReference>
<dbReference type="Proteomes" id="UP000214939">
    <property type="component" value="Unassembled WGS sequence"/>
</dbReference>
<evidence type="ECO:0000313" key="3">
    <source>
        <dbReference type="Proteomes" id="UP000214939"/>
    </source>
</evidence>
<dbReference type="AlphaFoldDB" id="A0AA44MPC5"/>
<dbReference type="PANTHER" id="PTHR45527">
    <property type="entry name" value="NONRIBOSOMAL PEPTIDE SYNTHETASE"/>
    <property type="match status" value="1"/>
</dbReference>
<organism evidence="2 3">
    <name type="scientific">Streptococcus pneumoniae</name>
    <dbReference type="NCBI Taxonomy" id="1313"/>
    <lineage>
        <taxon>Bacteria</taxon>
        <taxon>Bacillati</taxon>
        <taxon>Bacillota</taxon>
        <taxon>Bacilli</taxon>
        <taxon>Lactobacillales</taxon>
        <taxon>Streptococcaceae</taxon>
        <taxon>Streptococcus</taxon>
    </lineage>
</organism>
<dbReference type="InterPro" id="IPR020459">
    <property type="entry name" value="AMP-binding"/>
</dbReference>
<evidence type="ECO:0000313" key="2">
    <source>
        <dbReference type="EMBL" id="OYL17938.1"/>
    </source>
</evidence>
<dbReference type="GO" id="GO:0044550">
    <property type="term" value="P:secondary metabolite biosynthetic process"/>
    <property type="evidence" value="ECO:0007669"/>
    <property type="project" value="TreeGrafter"/>
</dbReference>
<dbReference type="Gene3D" id="3.40.50.12780">
    <property type="entry name" value="N-terminal domain of ligase-like"/>
    <property type="match status" value="1"/>
</dbReference>
<dbReference type="SUPFAM" id="SSF56801">
    <property type="entry name" value="Acetyl-CoA synthetase-like"/>
    <property type="match status" value="1"/>
</dbReference>
<feature type="domain" description="AMP-dependent synthetase/ligase" evidence="1">
    <location>
        <begin position="2"/>
        <end position="94"/>
    </location>
</feature>